<dbReference type="AlphaFoldDB" id="A0A812BHU5"/>
<sequence length="101" mass="11305">MVASGSAESGPRSKPISVEIPSPLSILSFVVFLLINILIFSPSSLSIFFPPPHQYLHFHSFSLINNLICSLFLLSILSFVVVLPYQYSHLQSLSLHKYSHF</sequence>
<dbReference type="Proteomes" id="UP000597762">
    <property type="component" value="Unassembled WGS sequence"/>
</dbReference>
<evidence type="ECO:0008006" key="4">
    <source>
        <dbReference type="Google" id="ProtNLM"/>
    </source>
</evidence>
<keyword evidence="1" id="KW-0812">Transmembrane</keyword>
<proteinExistence type="predicted"/>
<evidence type="ECO:0000256" key="1">
    <source>
        <dbReference type="SAM" id="Phobius"/>
    </source>
</evidence>
<accession>A0A812BHU5</accession>
<feature type="transmembrane region" description="Helical" evidence="1">
    <location>
        <begin position="61"/>
        <end position="85"/>
    </location>
</feature>
<keyword evidence="1" id="KW-0472">Membrane</keyword>
<feature type="transmembrane region" description="Helical" evidence="1">
    <location>
        <begin position="26"/>
        <end position="49"/>
    </location>
</feature>
<evidence type="ECO:0000313" key="3">
    <source>
        <dbReference type="Proteomes" id="UP000597762"/>
    </source>
</evidence>
<keyword evidence="1" id="KW-1133">Transmembrane helix</keyword>
<comment type="caution">
    <text evidence="2">The sequence shown here is derived from an EMBL/GenBank/DDBJ whole genome shotgun (WGS) entry which is preliminary data.</text>
</comment>
<dbReference type="EMBL" id="CAHIKZ030000637">
    <property type="protein sequence ID" value="CAE1230637.1"/>
    <property type="molecule type" value="Genomic_DNA"/>
</dbReference>
<keyword evidence="3" id="KW-1185">Reference proteome</keyword>
<gene>
    <name evidence="2" type="ORF">SPHA_17831</name>
</gene>
<organism evidence="2 3">
    <name type="scientific">Acanthosepion pharaonis</name>
    <name type="common">Pharaoh cuttlefish</name>
    <name type="synonym">Sepia pharaonis</name>
    <dbReference type="NCBI Taxonomy" id="158019"/>
    <lineage>
        <taxon>Eukaryota</taxon>
        <taxon>Metazoa</taxon>
        <taxon>Spiralia</taxon>
        <taxon>Lophotrochozoa</taxon>
        <taxon>Mollusca</taxon>
        <taxon>Cephalopoda</taxon>
        <taxon>Coleoidea</taxon>
        <taxon>Decapodiformes</taxon>
        <taxon>Sepiida</taxon>
        <taxon>Sepiina</taxon>
        <taxon>Sepiidae</taxon>
        <taxon>Acanthosepion</taxon>
    </lineage>
</organism>
<evidence type="ECO:0000313" key="2">
    <source>
        <dbReference type="EMBL" id="CAE1230637.1"/>
    </source>
</evidence>
<protein>
    <recommendedName>
        <fullName evidence="4">Transmembrane protein</fullName>
    </recommendedName>
</protein>
<reference evidence="2" key="1">
    <citation type="submission" date="2021-01" db="EMBL/GenBank/DDBJ databases">
        <authorList>
            <person name="Li R."/>
            <person name="Bekaert M."/>
        </authorList>
    </citation>
    <scope>NUCLEOTIDE SEQUENCE</scope>
    <source>
        <strain evidence="2">Farmed</strain>
    </source>
</reference>
<name>A0A812BHU5_ACAPH</name>